<dbReference type="AlphaFoldDB" id="A0A426YI78"/>
<dbReference type="Proteomes" id="UP000287651">
    <property type="component" value="Unassembled WGS sequence"/>
</dbReference>
<protein>
    <submittedName>
        <fullName evidence="2">Uncharacterized protein</fullName>
    </submittedName>
</protein>
<accession>A0A426YI78</accession>
<organism evidence="2 3">
    <name type="scientific">Ensete ventricosum</name>
    <name type="common">Abyssinian banana</name>
    <name type="synonym">Musa ensete</name>
    <dbReference type="NCBI Taxonomy" id="4639"/>
    <lineage>
        <taxon>Eukaryota</taxon>
        <taxon>Viridiplantae</taxon>
        <taxon>Streptophyta</taxon>
        <taxon>Embryophyta</taxon>
        <taxon>Tracheophyta</taxon>
        <taxon>Spermatophyta</taxon>
        <taxon>Magnoliopsida</taxon>
        <taxon>Liliopsida</taxon>
        <taxon>Zingiberales</taxon>
        <taxon>Musaceae</taxon>
        <taxon>Ensete</taxon>
    </lineage>
</organism>
<sequence length="110" mass="12177">MPTPNASVQNMPNPDILLSDSTDSLREQLRLVNQRIDDVQKEVIRSKDILREGSTGGSPFILEIQDKSILQHFRLPMLEAYDGDSDPMEHVATKPFQPPYAGSLGSGTVI</sequence>
<comment type="caution">
    <text evidence="2">The sequence shown here is derived from an EMBL/GenBank/DDBJ whole genome shotgun (WGS) entry which is preliminary data.</text>
</comment>
<feature type="region of interest" description="Disordered" evidence="1">
    <location>
        <begin position="89"/>
        <end position="110"/>
    </location>
</feature>
<proteinExistence type="predicted"/>
<gene>
    <name evidence="2" type="ORF">B296_00051142</name>
</gene>
<reference evidence="2 3" key="1">
    <citation type="journal article" date="2014" name="Agronomy (Basel)">
        <title>A Draft Genome Sequence for Ensete ventricosum, the Drought-Tolerant Tree Against Hunger.</title>
        <authorList>
            <person name="Harrison J."/>
            <person name="Moore K.A."/>
            <person name="Paszkiewicz K."/>
            <person name="Jones T."/>
            <person name="Grant M."/>
            <person name="Ambacheew D."/>
            <person name="Muzemil S."/>
            <person name="Studholme D.J."/>
        </authorList>
    </citation>
    <scope>NUCLEOTIDE SEQUENCE [LARGE SCALE GENOMIC DNA]</scope>
</reference>
<evidence type="ECO:0000256" key="1">
    <source>
        <dbReference type="SAM" id="MobiDB-lite"/>
    </source>
</evidence>
<evidence type="ECO:0000313" key="2">
    <source>
        <dbReference type="EMBL" id="RRT51386.1"/>
    </source>
</evidence>
<evidence type="ECO:0000313" key="3">
    <source>
        <dbReference type="Proteomes" id="UP000287651"/>
    </source>
</evidence>
<dbReference type="EMBL" id="AMZH03012251">
    <property type="protein sequence ID" value="RRT51386.1"/>
    <property type="molecule type" value="Genomic_DNA"/>
</dbReference>
<name>A0A426YI78_ENSVE</name>